<dbReference type="EMBL" id="JADPIE010000003">
    <property type="protein sequence ID" value="MBF8436876.1"/>
    <property type="molecule type" value="Genomic_DNA"/>
</dbReference>
<organism evidence="1 2">
    <name type="scientific">Halonatronomonas betaini</name>
    <dbReference type="NCBI Taxonomy" id="2778430"/>
    <lineage>
        <taxon>Bacteria</taxon>
        <taxon>Bacillati</taxon>
        <taxon>Bacillota</taxon>
        <taxon>Clostridia</taxon>
        <taxon>Halanaerobiales</taxon>
        <taxon>Halarsenatibacteraceae</taxon>
        <taxon>Halonatronomonas</taxon>
    </lineage>
</organism>
<accession>A0A931AVG9</accession>
<protein>
    <submittedName>
        <fullName evidence="1">Uncharacterized protein</fullName>
    </submittedName>
</protein>
<evidence type="ECO:0000313" key="1">
    <source>
        <dbReference type="EMBL" id="MBF8436876.1"/>
    </source>
</evidence>
<gene>
    <name evidence="1" type="ORF">I0Q91_07300</name>
</gene>
<name>A0A931AVG9_9FIRM</name>
<dbReference type="Proteomes" id="UP000621436">
    <property type="component" value="Unassembled WGS sequence"/>
</dbReference>
<dbReference type="AlphaFoldDB" id="A0A931AVG9"/>
<reference evidence="1" key="1">
    <citation type="submission" date="2020-11" db="EMBL/GenBank/DDBJ databases">
        <title>Halonatronomonas betainensis gen. nov., sp. nov. a novel haloalkaliphilic representative of the family Halanaerobiacae capable of betaine degradation.</title>
        <authorList>
            <person name="Boltyanskaya Y."/>
            <person name="Kevbrin V."/>
            <person name="Detkova E."/>
            <person name="Grouzdev D.S."/>
            <person name="Koziaeva V."/>
            <person name="Zhilina T."/>
        </authorList>
    </citation>
    <scope>NUCLEOTIDE SEQUENCE</scope>
    <source>
        <strain evidence="1">Z-7014</strain>
    </source>
</reference>
<sequence length="372" mass="42946">MINIINSTDKIAERKSVILPFGFNYSPIQKIVLINFENDPDSKYIALEPQYFSSSDTGEGFSIIAYRNDGYIDVYDDLNLKVDNQASFDVAGKGLKEQLQVEMEKTVFEKDSGCLFLSFQFIDKYDREISLEIIEKTKMKSSGLNLLAPVGSSTENPSYLPIFFMYDFDFVRKNKTEIRLTIGGKSHKIDTFPYKIPKDFQWRYYTRYSLDCQIIEFASSGKKVLDEYELINDSLTINDNKLIFSLDGSLEKMEHQSEAHRFLVEFNPGFPDIRNLNVGKVYNGVVEIKPDPDMGTVSGKYSLEREGEIVEIKMNMGDGWAPIPDSLFTKLMFGKKSIFRSWPKYYYYKQKVNLASLESSSFWENKNTEKIK</sequence>
<comment type="caution">
    <text evidence="1">The sequence shown here is derived from an EMBL/GenBank/DDBJ whole genome shotgun (WGS) entry which is preliminary data.</text>
</comment>
<evidence type="ECO:0000313" key="2">
    <source>
        <dbReference type="Proteomes" id="UP000621436"/>
    </source>
</evidence>
<proteinExistence type="predicted"/>
<dbReference type="RefSeq" id="WP_270453795.1">
    <property type="nucleotide sequence ID" value="NZ_JADPIE010000003.1"/>
</dbReference>
<keyword evidence="2" id="KW-1185">Reference proteome</keyword>